<dbReference type="EMBL" id="JAYMGO010000013">
    <property type="protein sequence ID" value="KAL1262951.1"/>
    <property type="molecule type" value="Genomic_DNA"/>
</dbReference>
<comment type="caution">
    <text evidence="1">The sequence shown here is derived from an EMBL/GenBank/DDBJ whole genome shotgun (WGS) entry which is preliminary data.</text>
</comment>
<evidence type="ECO:0000313" key="1">
    <source>
        <dbReference type="EMBL" id="KAL1262951.1"/>
    </source>
</evidence>
<proteinExistence type="predicted"/>
<feature type="non-terminal residue" evidence="1">
    <location>
        <position position="1"/>
    </location>
</feature>
<name>A0ABR3MF98_9TELE</name>
<accession>A0ABR3MF98</accession>
<reference evidence="1 2" key="1">
    <citation type="submission" date="2023-09" db="EMBL/GenBank/DDBJ databases">
        <authorList>
            <person name="Wang M."/>
        </authorList>
    </citation>
    <scope>NUCLEOTIDE SEQUENCE [LARGE SCALE GENOMIC DNA]</scope>
    <source>
        <strain evidence="1">GT-2023</strain>
        <tissue evidence="1">Liver</tissue>
    </source>
</reference>
<gene>
    <name evidence="1" type="ORF">QQF64_005690</name>
</gene>
<sequence>EPSVRSHTHPGAEPTWTPLVLPQRCLGSHLDEVVLFTQGCLEREGEKCTMDAGATVCDSNEGWLGQEGGSTGTALREDNAGPPLCFRSGHGAFRKVMEQSRLSDSFSCVCLALCVRCAGGEMDSTRLPAPTSHPASLLTAQLSQTAALQHPLLNCYA</sequence>
<dbReference type="Proteomes" id="UP001558613">
    <property type="component" value="Unassembled WGS sequence"/>
</dbReference>
<keyword evidence="2" id="KW-1185">Reference proteome</keyword>
<protein>
    <submittedName>
        <fullName evidence="1">Uncharacterized protein</fullName>
    </submittedName>
</protein>
<organism evidence="1 2">
    <name type="scientific">Cirrhinus molitorella</name>
    <name type="common">mud carp</name>
    <dbReference type="NCBI Taxonomy" id="172907"/>
    <lineage>
        <taxon>Eukaryota</taxon>
        <taxon>Metazoa</taxon>
        <taxon>Chordata</taxon>
        <taxon>Craniata</taxon>
        <taxon>Vertebrata</taxon>
        <taxon>Euteleostomi</taxon>
        <taxon>Actinopterygii</taxon>
        <taxon>Neopterygii</taxon>
        <taxon>Teleostei</taxon>
        <taxon>Ostariophysi</taxon>
        <taxon>Cypriniformes</taxon>
        <taxon>Cyprinidae</taxon>
        <taxon>Labeoninae</taxon>
        <taxon>Labeonini</taxon>
        <taxon>Cirrhinus</taxon>
    </lineage>
</organism>
<evidence type="ECO:0000313" key="2">
    <source>
        <dbReference type="Proteomes" id="UP001558613"/>
    </source>
</evidence>